<proteinExistence type="predicted"/>
<dbReference type="Proteomes" id="UP000191931">
    <property type="component" value="Unassembled WGS sequence"/>
</dbReference>
<keyword evidence="2" id="KW-1185">Reference proteome</keyword>
<dbReference type="STRING" id="1246637.MTBBW1_1670016"/>
<evidence type="ECO:0000313" key="2">
    <source>
        <dbReference type="Proteomes" id="UP000191931"/>
    </source>
</evidence>
<accession>A0A1W1H929</accession>
<organism evidence="1 2">
    <name type="scientific">Desulfamplus magnetovallimortis</name>
    <dbReference type="NCBI Taxonomy" id="1246637"/>
    <lineage>
        <taxon>Bacteria</taxon>
        <taxon>Pseudomonadati</taxon>
        <taxon>Thermodesulfobacteriota</taxon>
        <taxon>Desulfobacteria</taxon>
        <taxon>Desulfobacterales</taxon>
        <taxon>Desulfobacteraceae</taxon>
        <taxon>Desulfamplus</taxon>
    </lineage>
</organism>
<gene>
    <name evidence="1" type="ORF">MTBBW1_1670016</name>
</gene>
<evidence type="ECO:0000313" key="1">
    <source>
        <dbReference type="EMBL" id="SLM29000.1"/>
    </source>
</evidence>
<protein>
    <submittedName>
        <fullName evidence="1">Uncharacterized protein</fullName>
    </submittedName>
</protein>
<name>A0A1W1H929_9BACT</name>
<dbReference type="EMBL" id="FWEV01000076">
    <property type="protein sequence ID" value="SLM29000.1"/>
    <property type="molecule type" value="Genomic_DNA"/>
</dbReference>
<reference evidence="1 2" key="1">
    <citation type="submission" date="2017-03" db="EMBL/GenBank/DDBJ databases">
        <authorList>
            <person name="Afonso C.L."/>
            <person name="Miller P.J."/>
            <person name="Scott M.A."/>
            <person name="Spackman E."/>
            <person name="Goraichik I."/>
            <person name="Dimitrov K.M."/>
            <person name="Suarez D.L."/>
            <person name="Swayne D.E."/>
        </authorList>
    </citation>
    <scope>NUCLEOTIDE SEQUENCE [LARGE SCALE GENOMIC DNA]</scope>
    <source>
        <strain evidence="1">PRJEB14757</strain>
    </source>
</reference>
<sequence>MQISLKLSVGSALHYDCRFHYLENYYHKQDIKNDKKKDCLTKSQNRP</sequence>
<dbReference type="AlphaFoldDB" id="A0A1W1H929"/>